<keyword evidence="2" id="KW-1185">Reference proteome</keyword>
<dbReference type="HOGENOM" id="CLU_2739268_0_0_1"/>
<dbReference type="Proteomes" id="UP000008144">
    <property type="component" value="Unassembled WGS sequence"/>
</dbReference>
<accession>H2XRD2</accession>
<sequence length="71" mass="7964">MFLLPNVKPIVNFMLPLAAVVLSSNKLLCSLPPQDSYAYCLFTDHGCCIITYVCSSISRISCRVFIRSLYL</sequence>
<reference evidence="1" key="3">
    <citation type="submission" date="2025-09" db="UniProtKB">
        <authorList>
            <consortium name="Ensembl"/>
        </authorList>
    </citation>
    <scope>IDENTIFICATION</scope>
</reference>
<evidence type="ECO:0000313" key="2">
    <source>
        <dbReference type="Proteomes" id="UP000008144"/>
    </source>
</evidence>
<name>H2XRD2_CIOIN</name>
<proteinExistence type="predicted"/>
<dbReference type="InParanoid" id="H2XRD2"/>
<evidence type="ECO:0000313" key="1">
    <source>
        <dbReference type="Ensembl" id="ENSCINP00000032216.1"/>
    </source>
</evidence>
<reference evidence="2" key="1">
    <citation type="journal article" date="2002" name="Science">
        <title>The draft genome of Ciona intestinalis: insights into chordate and vertebrate origins.</title>
        <authorList>
            <person name="Dehal P."/>
            <person name="Satou Y."/>
            <person name="Campbell R.K."/>
            <person name="Chapman J."/>
            <person name="Degnan B."/>
            <person name="De Tomaso A."/>
            <person name="Davidson B."/>
            <person name="Di Gregorio A."/>
            <person name="Gelpke M."/>
            <person name="Goodstein D.M."/>
            <person name="Harafuji N."/>
            <person name="Hastings K.E."/>
            <person name="Ho I."/>
            <person name="Hotta K."/>
            <person name="Huang W."/>
            <person name="Kawashima T."/>
            <person name="Lemaire P."/>
            <person name="Martinez D."/>
            <person name="Meinertzhagen I.A."/>
            <person name="Necula S."/>
            <person name="Nonaka M."/>
            <person name="Putnam N."/>
            <person name="Rash S."/>
            <person name="Saiga H."/>
            <person name="Satake M."/>
            <person name="Terry A."/>
            <person name="Yamada L."/>
            <person name="Wang H.G."/>
            <person name="Awazu S."/>
            <person name="Azumi K."/>
            <person name="Boore J."/>
            <person name="Branno M."/>
            <person name="Chin-Bow S."/>
            <person name="DeSantis R."/>
            <person name="Doyle S."/>
            <person name="Francino P."/>
            <person name="Keys D.N."/>
            <person name="Haga S."/>
            <person name="Hayashi H."/>
            <person name="Hino K."/>
            <person name="Imai K.S."/>
            <person name="Inaba K."/>
            <person name="Kano S."/>
            <person name="Kobayashi K."/>
            <person name="Kobayashi M."/>
            <person name="Lee B.I."/>
            <person name="Makabe K.W."/>
            <person name="Manohar C."/>
            <person name="Matassi G."/>
            <person name="Medina M."/>
            <person name="Mochizuki Y."/>
            <person name="Mount S."/>
            <person name="Morishita T."/>
            <person name="Miura S."/>
            <person name="Nakayama A."/>
            <person name="Nishizaka S."/>
            <person name="Nomoto H."/>
            <person name="Ohta F."/>
            <person name="Oishi K."/>
            <person name="Rigoutsos I."/>
            <person name="Sano M."/>
            <person name="Sasaki A."/>
            <person name="Sasakura Y."/>
            <person name="Shoguchi E."/>
            <person name="Shin-i T."/>
            <person name="Spagnuolo A."/>
            <person name="Stainier D."/>
            <person name="Suzuki M.M."/>
            <person name="Tassy O."/>
            <person name="Takatori N."/>
            <person name="Tokuoka M."/>
            <person name="Yagi K."/>
            <person name="Yoshizaki F."/>
            <person name="Wada S."/>
            <person name="Zhang C."/>
            <person name="Hyatt P.D."/>
            <person name="Larimer F."/>
            <person name="Detter C."/>
            <person name="Doggett N."/>
            <person name="Glavina T."/>
            <person name="Hawkins T."/>
            <person name="Richardson P."/>
            <person name="Lucas S."/>
            <person name="Kohara Y."/>
            <person name="Levine M."/>
            <person name="Satoh N."/>
            <person name="Rokhsar D.S."/>
        </authorList>
    </citation>
    <scope>NUCLEOTIDE SEQUENCE [LARGE SCALE GENOMIC DNA]</scope>
</reference>
<organism evidence="1 2">
    <name type="scientific">Ciona intestinalis</name>
    <name type="common">Transparent sea squirt</name>
    <name type="synonym">Ascidia intestinalis</name>
    <dbReference type="NCBI Taxonomy" id="7719"/>
    <lineage>
        <taxon>Eukaryota</taxon>
        <taxon>Metazoa</taxon>
        <taxon>Chordata</taxon>
        <taxon>Tunicata</taxon>
        <taxon>Ascidiacea</taxon>
        <taxon>Phlebobranchia</taxon>
        <taxon>Cionidae</taxon>
        <taxon>Ciona</taxon>
    </lineage>
</organism>
<dbReference type="AlphaFoldDB" id="H2XRD2"/>
<dbReference type="Ensembl" id="ENSCINT00000035152.1">
    <property type="protein sequence ID" value="ENSCINP00000032216.1"/>
    <property type="gene ID" value="ENSCING00000023763.1"/>
</dbReference>
<protein>
    <submittedName>
        <fullName evidence="1">Uncharacterized protein</fullName>
    </submittedName>
</protein>
<reference evidence="1" key="2">
    <citation type="submission" date="2025-08" db="UniProtKB">
        <authorList>
            <consortium name="Ensembl"/>
        </authorList>
    </citation>
    <scope>IDENTIFICATION</scope>
</reference>